<dbReference type="InterPro" id="IPR017854">
    <property type="entry name" value="Metalthion_dom_sf"/>
</dbReference>
<dbReference type="KEGG" id="ahs:AHALO_1338"/>
<proteinExistence type="predicted"/>
<dbReference type="GO" id="GO:0046872">
    <property type="term" value="F:metal ion binding"/>
    <property type="evidence" value="ECO:0007669"/>
    <property type="project" value="UniProtKB-KW"/>
</dbReference>
<dbReference type="InterPro" id="IPR049708">
    <property type="entry name" value="PP0621-like"/>
</dbReference>
<evidence type="ECO:0008006" key="5">
    <source>
        <dbReference type="Google" id="ProtNLM"/>
    </source>
</evidence>
<sequence length="76" mass="8587">MILKLLAIVVVLVLVYIVFFKKDREGVIKKNNEKKENIEDIMVECPSCGTYVSKKEGILSNGNYFCSAECLNNKAK</sequence>
<evidence type="ECO:0000256" key="1">
    <source>
        <dbReference type="ARBA" id="ARBA00022723"/>
    </source>
</evidence>
<accession>A0A2N1J1M7</accession>
<dbReference type="Proteomes" id="UP000233248">
    <property type="component" value="Unassembled WGS sequence"/>
</dbReference>
<dbReference type="NCBIfam" id="NF041023">
    <property type="entry name" value="PP0621_fam"/>
    <property type="match status" value="1"/>
</dbReference>
<gene>
    <name evidence="3" type="ORF">CP960_09660</name>
</gene>
<evidence type="ECO:0000313" key="4">
    <source>
        <dbReference type="Proteomes" id="UP000233248"/>
    </source>
</evidence>
<dbReference type="SUPFAM" id="SSF57868">
    <property type="entry name" value="Metallothionein"/>
    <property type="match status" value="1"/>
</dbReference>
<comment type="caution">
    <text evidence="3">The sequence shown here is derived from an EMBL/GenBank/DDBJ whole genome shotgun (WGS) entry which is preliminary data.</text>
</comment>
<keyword evidence="4" id="KW-1185">Reference proteome</keyword>
<dbReference type="EMBL" id="NXIF01000036">
    <property type="protein sequence ID" value="PKI80404.1"/>
    <property type="molecule type" value="Genomic_DNA"/>
</dbReference>
<name>A0A2N1J1M7_9BACT</name>
<dbReference type="Gene3D" id="2.30.170.10">
    <property type="match status" value="1"/>
</dbReference>
<evidence type="ECO:0000256" key="2">
    <source>
        <dbReference type="ARBA" id="ARBA00022851"/>
    </source>
</evidence>
<dbReference type="OrthoDB" id="5356091at2"/>
<keyword evidence="1" id="KW-0479">Metal-binding</keyword>
<evidence type="ECO:0000313" key="3">
    <source>
        <dbReference type="EMBL" id="PKI80404.1"/>
    </source>
</evidence>
<keyword evidence="2" id="KW-0480">Metal-thiolate cluster</keyword>
<organism evidence="3 4">
    <name type="scientific">Malaciobacter halophilus</name>
    <dbReference type="NCBI Taxonomy" id="197482"/>
    <lineage>
        <taxon>Bacteria</taxon>
        <taxon>Pseudomonadati</taxon>
        <taxon>Campylobacterota</taxon>
        <taxon>Epsilonproteobacteria</taxon>
        <taxon>Campylobacterales</taxon>
        <taxon>Arcobacteraceae</taxon>
        <taxon>Malaciobacter</taxon>
    </lineage>
</organism>
<protein>
    <recommendedName>
        <fullName evidence="5">Prokaryotic metallothionein</fullName>
    </recommendedName>
</protein>
<reference evidence="3 4" key="1">
    <citation type="submission" date="2017-09" db="EMBL/GenBank/DDBJ databases">
        <title>Genomics of the genus Arcobacter.</title>
        <authorList>
            <person name="Perez-Cataluna A."/>
            <person name="Figueras M.J."/>
            <person name="Salas-Masso N."/>
        </authorList>
    </citation>
    <scope>NUCLEOTIDE SEQUENCE [LARGE SCALE GENOMIC DNA]</scope>
    <source>
        <strain evidence="3 4">DSM 18005</strain>
    </source>
</reference>
<dbReference type="AlphaFoldDB" id="A0A2N1J1M7"/>
<dbReference type="RefSeq" id="WP_101185211.1">
    <property type="nucleotide sequence ID" value="NZ_CP031218.1"/>
</dbReference>